<evidence type="ECO:0000256" key="5">
    <source>
        <dbReference type="ARBA" id="ARBA00038359"/>
    </source>
</evidence>
<comment type="similarity">
    <text evidence="5">Belongs to the SAT4 family.</text>
</comment>
<evidence type="ECO:0000256" key="4">
    <source>
        <dbReference type="ARBA" id="ARBA00023136"/>
    </source>
</evidence>
<dbReference type="Proteomes" id="UP000799428">
    <property type="component" value="Unassembled WGS sequence"/>
</dbReference>
<gene>
    <name evidence="9" type="ORF">K504DRAFT_500557</name>
</gene>
<feature type="domain" description="Rhodopsin" evidence="8">
    <location>
        <begin position="27"/>
        <end position="253"/>
    </location>
</feature>
<accession>A0A6G1KHF1</accession>
<dbReference type="OrthoDB" id="5417844at2759"/>
<feature type="transmembrane region" description="Helical" evidence="7">
    <location>
        <begin position="88"/>
        <end position="114"/>
    </location>
</feature>
<feature type="region of interest" description="Disordered" evidence="6">
    <location>
        <begin position="277"/>
        <end position="309"/>
    </location>
</feature>
<dbReference type="InterPro" id="IPR052337">
    <property type="entry name" value="SAT4-like"/>
</dbReference>
<feature type="transmembrane region" description="Helical" evidence="7">
    <location>
        <begin position="121"/>
        <end position="142"/>
    </location>
</feature>
<keyword evidence="3 7" id="KW-1133">Transmembrane helix</keyword>
<feature type="transmembrane region" description="Helical" evidence="7">
    <location>
        <begin position="171"/>
        <end position="190"/>
    </location>
</feature>
<dbReference type="EMBL" id="MU005767">
    <property type="protein sequence ID" value="KAF2711912.1"/>
    <property type="molecule type" value="Genomic_DNA"/>
</dbReference>
<name>A0A6G1KHF1_9PLEO</name>
<evidence type="ECO:0000313" key="10">
    <source>
        <dbReference type="Proteomes" id="UP000799428"/>
    </source>
</evidence>
<reference evidence="9" key="1">
    <citation type="journal article" date="2020" name="Stud. Mycol.">
        <title>101 Dothideomycetes genomes: a test case for predicting lifestyles and emergence of pathogens.</title>
        <authorList>
            <person name="Haridas S."/>
            <person name="Albert R."/>
            <person name="Binder M."/>
            <person name="Bloem J."/>
            <person name="Labutti K."/>
            <person name="Salamov A."/>
            <person name="Andreopoulos B."/>
            <person name="Baker S."/>
            <person name="Barry K."/>
            <person name="Bills G."/>
            <person name="Bluhm B."/>
            <person name="Cannon C."/>
            <person name="Castanera R."/>
            <person name="Culley D."/>
            <person name="Daum C."/>
            <person name="Ezra D."/>
            <person name="Gonzalez J."/>
            <person name="Henrissat B."/>
            <person name="Kuo A."/>
            <person name="Liang C."/>
            <person name="Lipzen A."/>
            <person name="Lutzoni F."/>
            <person name="Magnuson J."/>
            <person name="Mondo S."/>
            <person name="Nolan M."/>
            <person name="Ohm R."/>
            <person name="Pangilinan J."/>
            <person name="Park H.-J."/>
            <person name="Ramirez L."/>
            <person name="Alfaro M."/>
            <person name="Sun H."/>
            <person name="Tritt A."/>
            <person name="Yoshinaga Y."/>
            <person name="Zwiers L.-H."/>
            <person name="Turgeon B."/>
            <person name="Goodwin S."/>
            <person name="Spatafora J."/>
            <person name="Crous P."/>
            <person name="Grigoriev I."/>
        </authorList>
    </citation>
    <scope>NUCLEOTIDE SEQUENCE</scope>
    <source>
        <strain evidence="9">CBS 279.74</strain>
    </source>
</reference>
<sequence>MAVQDYAPTLLGIMWTQVFLAILFIGLRMYSRYFLIRSVGLDDMMMMMNLLFFISYVLLTTLGIAHGIGKKHASVSPVSYSQAIMWEVIAQGVCILGIAASKGCVVIFLLRIVIQTWHIALLWFCLVSTTALCVITTTLLFLQCRPTRFLWDESVGGEACWLDFTTVGLSMGAWSAAMDLVLAILPWHIVMGLNMKRKEKLTVGFGIRTYELQALSSLDEYVYDTVPMLLWSSTEVLATIICACIPVLRPLYVRMRHGSEDSSSGRLHSYPLNERANSNFKAGTRGRESPSGVSSNGGDAGKGGSRATDEERIYAGLRARVLETMAKMGGESASEESILREINGEQGHRKGHLSGELIRGYDAELGIMRTDEIRVTSSYKEDSMV</sequence>
<protein>
    <recommendedName>
        <fullName evidence="8">Rhodopsin domain-containing protein</fullName>
    </recommendedName>
</protein>
<evidence type="ECO:0000256" key="7">
    <source>
        <dbReference type="SAM" id="Phobius"/>
    </source>
</evidence>
<evidence type="ECO:0000259" key="8">
    <source>
        <dbReference type="Pfam" id="PF20684"/>
    </source>
</evidence>
<proteinExistence type="inferred from homology"/>
<keyword evidence="2 7" id="KW-0812">Transmembrane</keyword>
<dbReference type="PANTHER" id="PTHR33048:SF93">
    <property type="entry name" value="INTEGRAL MEMBRANE PROTEIN"/>
    <property type="match status" value="1"/>
</dbReference>
<evidence type="ECO:0000256" key="2">
    <source>
        <dbReference type="ARBA" id="ARBA00022692"/>
    </source>
</evidence>
<evidence type="ECO:0000256" key="3">
    <source>
        <dbReference type="ARBA" id="ARBA00022989"/>
    </source>
</evidence>
<keyword evidence="4 7" id="KW-0472">Membrane</keyword>
<feature type="transmembrane region" description="Helical" evidence="7">
    <location>
        <begin position="6"/>
        <end position="27"/>
    </location>
</feature>
<evidence type="ECO:0000256" key="6">
    <source>
        <dbReference type="SAM" id="MobiDB-lite"/>
    </source>
</evidence>
<dbReference type="AlphaFoldDB" id="A0A6G1KHF1"/>
<dbReference type="GO" id="GO:0016020">
    <property type="term" value="C:membrane"/>
    <property type="evidence" value="ECO:0007669"/>
    <property type="project" value="UniProtKB-SubCell"/>
</dbReference>
<dbReference type="InterPro" id="IPR049326">
    <property type="entry name" value="Rhodopsin_dom_fungi"/>
</dbReference>
<keyword evidence="10" id="KW-1185">Reference proteome</keyword>
<evidence type="ECO:0000313" key="9">
    <source>
        <dbReference type="EMBL" id="KAF2711912.1"/>
    </source>
</evidence>
<evidence type="ECO:0000256" key="1">
    <source>
        <dbReference type="ARBA" id="ARBA00004141"/>
    </source>
</evidence>
<dbReference type="PANTHER" id="PTHR33048">
    <property type="entry name" value="PTH11-LIKE INTEGRAL MEMBRANE PROTEIN (AFU_ORTHOLOGUE AFUA_5G11245)"/>
    <property type="match status" value="1"/>
</dbReference>
<dbReference type="Pfam" id="PF20684">
    <property type="entry name" value="Fung_rhodopsin"/>
    <property type="match status" value="1"/>
</dbReference>
<comment type="subcellular location">
    <subcellularLocation>
        <location evidence="1">Membrane</location>
        <topology evidence="1">Multi-pass membrane protein</topology>
    </subcellularLocation>
</comment>
<organism evidence="9 10">
    <name type="scientific">Pleomassaria siparia CBS 279.74</name>
    <dbReference type="NCBI Taxonomy" id="1314801"/>
    <lineage>
        <taxon>Eukaryota</taxon>
        <taxon>Fungi</taxon>
        <taxon>Dikarya</taxon>
        <taxon>Ascomycota</taxon>
        <taxon>Pezizomycotina</taxon>
        <taxon>Dothideomycetes</taxon>
        <taxon>Pleosporomycetidae</taxon>
        <taxon>Pleosporales</taxon>
        <taxon>Pleomassariaceae</taxon>
        <taxon>Pleomassaria</taxon>
    </lineage>
</organism>
<feature type="transmembrane region" description="Helical" evidence="7">
    <location>
        <begin position="48"/>
        <end position="68"/>
    </location>
</feature>